<dbReference type="RefSeq" id="WP_230098148.1">
    <property type="nucleotide sequence ID" value="NZ_CAKKNT010000003.1"/>
</dbReference>
<reference evidence="1 2" key="1">
    <citation type="submission" date="2021-11" db="EMBL/GenBank/DDBJ databases">
        <authorList>
            <person name="Depoorter E."/>
        </authorList>
    </citation>
    <scope>NUCLEOTIDE SEQUENCE [LARGE SCALE GENOMIC DNA]</scope>
    <source>
        <strain evidence="1 2">LMG 24286</strain>
    </source>
</reference>
<evidence type="ECO:0000313" key="2">
    <source>
        <dbReference type="Proteomes" id="UP000789719"/>
    </source>
</evidence>
<keyword evidence="2" id="KW-1185">Reference proteome</keyword>
<proteinExistence type="predicted"/>
<dbReference type="Proteomes" id="UP000789719">
    <property type="component" value="Unassembled WGS sequence"/>
</dbReference>
<evidence type="ECO:0000313" key="1">
    <source>
        <dbReference type="EMBL" id="CAH0418043.1"/>
    </source>
</evidence>
<gene>
    <name evidence="1" type="ORF">WGH24286_00459</name>
</gene>
<accession>A0ABM8Z995</accession>
<protein>
    <submittedName>
        <fullName evidence="1">Uncharacterized protein</fullName>
    </submittedName>
</protein>
<name>A0ABM8Z995_9LACO</name>
<dbReference type="EMBL" id="CAKKNT010000003">
    <property type="protein sequence ID" value="CAH0418043.1"/>
    <property type="molecule type" value="Genomic_DNA"/>
</dbReference>
<comment type="caution">
    <text evidence="1">The sequence shown here is derived from an EMBL/GenBank/DDBJ whole genome shotgun (WGS) entry which is preliminary data.</text>
</comment>
<organism evidence="1 2">
    <name type="scientific">Periweissella ghanensis</name>
    <dbReference type="NCBI Taxonomy" id="467997"/>
    <lineage>
        <taxon>Bacteria</taxon>
        <taxon>Bacillati</taxon>
        <taxon>Bacillota</taxon>
        <taxon>Bacilli</taxon>
        <taxon>Lactobacillales</taxon>
        <taxon>Lactobacillaceae</taxon>
        <taxon>Periweissella</taxon>
    </lineage>
</organism>
<sequence length="218" mass="25982">MKQGKWVIENRNDIVMDSPIFVEFLDKLKIMNNSFTNFEDITRKYSKVVVLIERFLRVNKLNDIDAKLLMDHWKGICFDNATHSKLRVEKKDFLRSIYTIHVVTDSNNTEMTRSKFLYISSLFQDVLNSGILGQEFENKIMTDALMFFNLAEIDQFQYKQSKVDEFIEEKYEEYKSFFLMDDLRDQQIIDLTKYALQNWLENIELINYLDSEEIKGVG</sequence>